<dbReference type="Pfam" id="PF00248">
    <property type="entry name" value="Aldo_ket_red"/>
    <property type="match status" value="1"/>
</dbReference>
<dbReference type="GO" id="GO:0016491">
    <property type="term" value="F:oxidoreductase activity"/>
    <property type="evidence" value="ECO:0007669"/>
    <property type="project" value="UniProtKB-KW"/>
</dbReference>
<proteinExistence type="predicted"/>
<dbReference type="InterPro" id="IPR023210">
    <property type="entry name" value="NADP_OxRdtase_dom"/>
</dbReference>
<organism evidence="3 4">
    <name type="scientific">Mycolicibacterium fluoranthenivorans</name>
    <dbReference type="NCBI Taxonomy" id="258505"/>
    <lineage>
        <taxon>Bacteria</taxon>
        <taxon>Bacillati</taxon>
        <taxon>Actinomycetota</taxon>
        <taxon>Actinomycetes</taxon>
        <taxon>Mycobacteriales</taxon>
        <taxon>Mycobacteriaceae</taxon>
        <taxon>Mycolicibacterium</taxon>
    </lineage>
</organism>
<dbReference type="InterPro" id="IPR018170">
    <property type="entry name" value="Aldo/ket_reductase_CS"/>
</dbReference>
<dbReference type="InterPro" id="IPR036812">
    <property type="entry name" value="NAD(P)_OxRdtase_dom_sf"/>
</dbReference>
<dbReference type="InterPro" id="IPR050523">
    <property type="entry name" value="AKR_Detox_Biosynth"/>
</dbReference>
<evidence type="ECO:0000313" key="3">
    <source>
        <dbReference type="EMBL" id="SCX02337.1"/>
    </source>
</evidence>
<dbReference type="Proteomes" id="UP000199707">
    <property type="component" value="Unassembled WGS sequence"/>
</dbReference>
<evidence type="ECO:0000256" key="1">
    <source>
        <dbReference type="ARBA" id="ARBA00023002"/>
    </source>
</evidence>
<evidence type="ECO:0000313" key="4">
    <source>
        <dbReference type="Proteomes" id="UP000199707"/>
    </source>
</evidence>
<accession>A0A1G4V788</accession>
<sequence>MMYGVLMTTQQLGRTDLYLSPIGLGAAQFAGKGWISALTPTVPQQHVNAIVKTALDGGVTWFDTSEMYGGGTSERALAAALCEADVRPGDVTVATKWLPVGRTAGNIERTIGARLHALHPFPIDLHQIHLNRGSFSSIRAQMRAMARLVQDGKIRAVGVSNFTTRQMETAYDELDKHGIALASNEVQVNLLHRKIETDGMLETARQLGVSLLAYSAQRQGILTGKYHGDRSLIAGVHPVRRKVMGLTSAGLDRSQPLIDAMAEIATRHQATVGQIALAWLVDFYGGTVIPIAGASKPHHAKDSAGALNVHLSAEEAERLAALSDRIAGR</sequence>
<name>A0A1G4V788_9MYCO</name>
<feature type="domain" description="NADP-dependent oxidoreductase" evidence="2">
    <location>
        <begin position="21"/>
        <end position="323"/>
    </location>
</feature>
<reference evidence="4" key="1">
    <citation type="submission" date="2016-10" db="EMBL/GenBank/DDBJ databases">
        <authorList>
            <person name="Varghese N."/>
            <person name="Submissions S."/>
        </authorList>
    </citation>
    <scope>NUCLEOTIDE SEQUENCE [LARGE SCALE GENOMIC DNA]</scope>
    <source>
        <strain evidence="4">UNC267MFSha1.1M11</strain>
    </source>
</reference>
<dbReference type="PANTHER" id="PTHR43364">
    <property type="entry name" value="NADH-SPECIFIC METHYLGLYOXAL REDUCTASE-RELATED"/>
    <property type="match status" value="1"/>
</dbReference>
<keyword evidence="1" id="KW-0560">Oxidoreductase</keyword>
<dbReference type="SUPFAM" id="SSF51430">
    <property type="entry name" value="NAD(P)-linked oxidoreductase"/>
    <property type="match status" value="1"/>
</dbReference>
<dbReference type="PROSITE" id="PS00062">
    <property type="entry name" value="ALDOKETO_REDUCTASE_2"/>
    <property type="match status" value="1"/>
</dbReference>
<dbReference type="STRING" id="1502745.SAMN02799620_00417"/>
<protein>
    <submittedName>
        <fullName evidence="3">Predicted oxidoreductase</fullName>
    </submittedName>
</protein>
<dbReference type="AlphaFoldDB" id="A0A1G4V788"/>
<dbReference type="PANTHER" id="PTHR43364:SF4">
    <property type="entry name" value="NAD(P)-LINKED OXIDOREDUCTASE SUPERFAMILY PROTEIN"/>
    <property type="match status" value="1"/>
</dbReference>
<dbReference type="Gene3D" id="3.20.20.100">
    <property type="entry name" value="NADP-dependent oxidoreductase domain"/>
    <property type="match status" value="1"/>
</dbReference>
<dbReference type="EMBL" id="FMUB01000001">
    <property type="protein sequence ID" value="SCX02337.1"/>
    <property type="molecule type" value="Genomic_DNA"/>
</dbReference>
<evidence type="ECO:0000259" key="2">
    <source>
        <dbReference type="Pfam" id="PF00248"/>
    </source>
</evidence>
<gene>
    <name evidence="3" type="ORF">SAMN02799620_00417</name>
</gene>